<comment type="caution">
    <text evidence="2">The sequence shown here is derived from an EMBL/GenBank/DDBJ whole genome shotgun (WGS) entry which is preliminary data.</text>
</comment>
<dbReference type="Proteomes" id="UP001176961">
    <property type="component" value="Unassembled WGS sequence"/>
</dbReference>
<evidence type="ECO:0000256" key="1">
    <source>
        <dbReference type="SAM" id="MobiDB-lite"/>
    </source>
</evidence>
<sequence length="254" mass="28518">MKAATKCTCTREQGPGVYPGMFPKVSGYPHLHETACWLSLNRNLFGWTRFMQPLRCASRWVLLMVVNSHCERCGVCSYQFHCSCSEAYKAGVSCVHLHAVATFGGRSETPLLRESANDDNSKAGSEGTGTISSESIDIADEGANENEEPRDILEEDRTKQAYQLVEGRISHLSELMRCCRREEQYEVLEERANALQEVINLMPSNLGSFSRRQEMQTTGSGPRPKPIQFKSKSLLKFAFANLERAAWTARMLQP</sequence>
<keyword evidence="3" id="KW-1185">Reference proteome</keyword>
<protein>
    <recommendedName>
        <fullName evidence="4">SWIM-type domain-containing protein</fullName>
    </recommendedName>
</protein>
<name>A0AA36GXL5_CYLNA</name>
<feature type="compositionally biased region" description="Low complexity" evidence="1">
    <location>
        <begin position="124"/>
        <end position="136"/>
    </location>
</feature>
<evidence type="ECO:0000313" key="3">
    <source>
        <dbReference type="Proteomes" id="UP001176961"/>
    </source>
</evidence>
<evidence type="ECO:0000313" key="2">
    <source>
        <dbReference type="EMBL" id="CAJ0600271.1"/>
    </source>
</evidence>
<reference evidence="2" key="1">
    <citation type="submission" date="2023-07" db="EMBL/GenBank/DDBJ databases">
        <authorList>
            <consortium name="CYATHOMIX"/>
        </authorList>
    </citation>
    <scope>NUCLEOTIDE SEQUENCE</scope>
    <source>
        <strain evidence="2">N/A</strain>
    </source>
</reference>
<evidence type="ECO:0008006" key="4">
    <source>
        <dbReference type="Google" id="ProtNLM"/>
    </source>
</evidence>
<accession>A0AA36GXL5</accession>
<feature type="compositionally biased region" description="Acidic residues" evidence="1">
    <location>
        <begin position="137"/>
        <end position="146"/>
    </location>
</feature>
<dbReference type="AlphaFoldDB" id="A0AA36GXL5"/>
<proteinExistence type="predicted"/>
<dbReference type="EMBL" id="CATQJL010000223">
    <property type="protein sequence ID" value="CAJ0600271.1"/>
    <property type="molecule type" value="Genomic_DNA"/>
</dbReference>
<organism evidence="2 3">
    <name type="scientific">Cylicocyclus nassatus</name>
    <name type="common">Nematode worm</name>
    <dbReference type="NCBI Taxonomy" id="53992"/>
    <lineage>
        <taxon>Eukaryota</taxon>
        <taxon>Metazoa</taxon>
        <taxon>Ecdysozoa</taxon>
        <taxon>Nematoda</taxon>
        <taxon>Chromadorea</taxon>
        <taxon>Rhabditida</taxon>
        <taxon>Rhabditina</taxon>
        <taxon>Rhabditomorpha</taxon>
        <taxon>Strongyloidea</taxon>
        <taxon>Strongylidae</taxon>
        <taxon>Cylicocyclus</taxon>
    </lineage>
</organism>
<feature type="region of interest" description="Disordered" evidence="1">
    <location>
        <begin position="110"/>
        <end position="151"/>
    </location>
</feature>
<gene>
    <name evidence="2" type="ORF">CYNAS_LOCUS12254</name>
</gene>